<sequence length="108" mass="11511">MEMMIAVMIVAVMTAIAMPHLLGAGQRAQALACQENERTIRDALAEYYMLHHQFPAGDTAAQLQALVADHLLDAVPKEPAGGQYTVDETDPDQIVVTCSIHGNLGGAP</sequence>
<protein>
    <submittedName>
        <fullName evidence="1">Uncharacterized protein</fullName>
    </submittedName>
</protein>
<evidence type="ECO:0000313" key="1">
    <source>
        <dbReference type="EMBL" id="GGI96113.1"/>
    </source>
</evidence>
<comment type="caution">
    <text evidence="1">The sequence shown here is derived from an EMBL/GenBank/DDBJ whole genome shotgun (WGS) entry which is preliminary data.</text>
</comment>
<keyword evidence="2" id="KW-1185">Reference proteome</keyword>
<dbReference type="InterPro" id="IPR045584">
    <property type="entry name" value="Pilin-like"/>
</dbReference>
<evidence type="ECO:0000313" key="2">
    <source>
        <dbReference type="Proteomes" id="UP000637695"/>
    </source>
</evidence>
<dbReference type="Proteomes" id="UP000637695">
    <property type="component" value="Unassembled WGS sequence"/>
</dbReference>
<dbReference type="SUPFAM" id="SSF54523">
    <property type="entry name" value="Pili subunits"/>
    <property type="match status" value="1"/>
</dbReference>
<dbReference type="AlphaFoldDB" id="A0A917K1G6"/>
<accession>A0A917K1G6</accession>
<proteinExistence type="predicted"/>
<dbReference type="Gene3D" id="3.30.700.10">
    <property type="entry name" value="Glycoprotein, Type 4 Pilin"/>
    <property type="match status" value="1"/>
</dbReference>
<organism evidence="1 2">
    <name type="scientific">Alicyclobacillus cellulosilyticus</name>
    <dbReference type="NCBI Taxonomy" id="1003997"/>
    <lineage>
        <taxon>Bacteria</taxon>
        <taxon>Bacillati</taxon>
        <taxon>Bacillota</taxon>
        <taxon>Bacilli</taxon>
        <taxon>Bacillales</taxon>
        <taxon>Alicyclobacillaceae</taxon>
        <taxon>Alicyclobacillus</taxon>
    </lineage>
</organism>
<reference evidence="1" key="2">
    <citation type="submission" date="2020-09" db="EMBL/GenBank/DDBJ databases">
        <authorList>
            <person name="Sun Q."/>
            <person name="Ohkuma M."/>
        </authorList>
    </citation>
    <scope>NUCLEOTIDE SEQUENCE</scope>
    <source>
        <strain evidence="1">JCM 18487</strain>
    </source>
</reference>
<gene>
    <name evidence="1" type="ORF">GCM10010885_02240</name>
</gene>
<reference evidence="1" key="1">
    <citation type="journal article" date="2014" name="Int. J. Syst. Evol. Microbiol.">
        <title>Complete genome sequence of Corynebacterium casei LMG S-19264T (=DSM 44701T), isolated from a smear-ripened cheese.</title>
        <authorList>
            <consortium name="US DOE Joint Genome Institute (JGI-PGF)"/>
            <person name="Walter F."/>
            <person name="Albersmeier A."/>
            <person name="Kalinowski J."/>
            <person name="Ruckert C."/>
        </authorList>
    </citation>
    <scope>NUCLEOTIDE SEQUENCE</scope>
    <source>
        <strain evidence="1">JCM 18487</strain>
    </source>
</reference>
<name>A0A917K1G6_9BACL</name>
<dbReference type="EMBL" id="BMOY01000002">
    <property type="protein sequence ID" value="GGI96113.1"/>
    <property type="molecule type" value="Genomic_DNA"/>
</dbReference>